<dbReference type="PANTHER" id="PTHR43003:SF13">
    <property type="entry name" value="DNA-3-METHYLADENINE GLYCOSYLASE 2"/>
    <property type="match status" value="1"/>
</dbReference>
<evidence type="ECO:0000256" key="12">
    <source>
        <dbReference type="SAM" id="MobiDB-lite"/>
    </source>
</evidence>
<dbReference type="InterPro" id="IPR004026">
    <property type="entry name" value="Ada_DNA_repair_Zn-bd"/>
</dbReference>
<dbReference type="Pfam" id="PF06029">
    <property type="entry name" value="AlkA_N"/>
    <property type="match status" value="1"/>
</dbReference>
<dbReference type="GO" id="GO:0032131">
    <property type="term" value="F:alkylated DNA binding"/>
    <property type="evidence" value="ECO:0007669"/>
    <property type="project" value="TreeGrafter"/>
</dbReference>
<dbReference type="Gene3D" id="1.10.340.30">
    <property type="entry name" value="Hypothetical protein, domain 2"/>
    <property type="match status" value="1"/>
</dbReference>
<dbReference type="SUPFAM" id="SSF46689">
    <property type="entry name" value="Homeodomain-like"/>
    <property type="match status" value="1"/>
</dbReference>
<dbReference type="GO" id="GO:0008168">
    <property type="term" value="F:methyltransferase activity"/>
    <property type="evidence" value="ECO:0007669"/>
    <property type="project" value="UniProtKB-KW"/>
</dbReference>
<evidence type="ECO:0000256" key="11">
    <source>
        <dbReference type="ARBA" id="ARBA00023204"/>
    </source>
</evidence>
<keyword evidence="11" id="KW-0234">DNA repair</keyword>
<reference evidence="14 15" key="1">
    <citation type="submission" date="2018-03" db="EMBL/GenBank/DDBJ databases">
        <title>Actinopolyspora mortivallis from Sahara, screening for active biomolecules.</title>
        <authorList>
            <person name="Selama O."/>
            <person name="Wellington E.M.H."/>
            <person name="Hacene H."/>
        </authorList>
    </citation>
    <scope>NUCLEOTIDE SEQUENCE [LARGE SCALE GENOMIC DNA]</scope>
    <source>
        <strain evidence="14 15">M5A</strain>
    </source>
</reference>
<evidence type="ECO:0000313" key="14">
    <source>
        <dbReference type="EMBL" id="PRW64882.1"/>
    </source>
</evidence>
<dbReference type="GO" id="GO:0006307">
    <property type="term" value="P:DNA alkylation repair"/>
    <property type="evidence" value="ECO:0007669"/>
    <property type="project" value="TreeGrafter"/>
</dbReference>
<name>A0A2T0H0I4_ACTMO</name>
<dbReference type="PANTHER" id="PTHR43003">
    <property type="entry name" value="DNA-3-METHYLADENINE GLYCOSYLASE"/>
    <property type="match status" value="1"/>
</dbReference>
<evidence type="ECO:0000256" key="1">
    <source>
        <dbReference type="ARBA" id="ARBA00001947"/>
    </source>
</evidence>
<accession>A0A2T0H0I4</accession>
<evidence type="ECO:0000256" key="10">
    <source>
        <dbReference type="ARBA" id="ARBA00023163"/>
    </source>
</evidence>
<comment type="cofactor">
    <cofactor evidence="1">
        <name>Zn(2+)</name>
        <dbReference type="ChEBI" id="CHEBI:29105"/>
    </cofactor>
</comment>
<dbReference type="InterPro" id="IPR051912">
    <property type="entry name" value="Alkylbase_DNA_Glycosylase/TA"/>
</dbReference>
<dbReference type="InterPro" id="IPR035451">
    <property type="entry name" value="Ada-like_dom_sf"/>
</dbReference>
<keyword evidence="10" id="KW-0804">Transcription</keyword>
<feature type="compositionally biased region" description="Basic and acidic residues" evidence="12">
    <location>
        <begin position="514"/>
        <end position="525"/>
    </location>
</feature>
<proteinExistence type="predicted"/>
<comment type="caution">
    <text evidence="14">The sequence shown here is derived from an EMBL/GenBank/DDBJ whole genome shotgun (WGS) entry which is preliminary data.</text>
</comment>
<gene>
    <name evidence="14" type="ORF">CEP50_03455</name>
</gene>
<dbReference type="SUPFAM" id="SSF57884">
    <property type="entry name" value="Ada DNA repair protein, N-terminal domain (N-Ada 10)"/>
    <property type="match status" value="1"/>
</dbReference>
<dbReference type="InterPro" id="IPR011257">
    <property type="entry name" value="DNA_glycosylase"/>
</dbReference>
<keyword evidence="5" id="KW-0227">DNA damage</keyword>
<dbReference type="InterPro" id="IPR018060">
    <property type="entry name" value="HTH_AraC"/>
</dbReference>
<dbReference type="FunFam" id="3.40.10.10:FF:000001">
    <property type="entry name" value="DNA-3-methyladenine glycosylase 2"/>
    <property type="match status" value="1"/>
</dbReference>
<dbReference type="SUPFAM" id="SSF55945">
    <property type="entry name" value="TATA-box binding protein-like"/>
    <property type="match status" value="1"/>
</dbReference>
<dbReference type="SMART" id="SM01009">
    <property type="entry name" value="AlkA_N"/>
    <property type="match status" value="1"/>
</dbReference>
<dbReference type="GO" id="GO:0005737">
    <property type="term" value="C:cytoplasm"/>
    <property type="evidence" value="ECO:0007669"/>
    <property type="project" value="TreeGrafter"/>
</dbReference>
<evidence type="ECO:0000256" key="2">
    <source>
        <dbReference type="ARBA" id="ARBA00022603"/>
    </source>
</evidence>
<evidence type="ECO:0000256" key="5">
    <source>
        <dbReference type="ARBA" id="ARBA00022763"/>
    </source>
</evidence>
<evidence type="ECO:0000256" key="8">
    <source>
        <dbReference type="ARBA" id="ARBA00023125"/>
    </source>
</evidence>
<keyword evidence="3" id="KW-0808">Transferase</keyword>
<dbReference type="Pfam" id="PF02805">
    <property type="entry name" value="Ada_Zn_binding"/>
    <property type="match status" value="1"/>
</dbReference>
<keyword evidence="15" id="KW-1185">Reference proteome</keyword>
<dbReference type="InParanoid" id="A0A2T0H0I4"/>
<evidence type="ECO:0000256" key="4">
    <source>
        <dbReference type="ARBA" id="ARBA00022723"/>
    </source>
</evidence>
<dbReference type="InterPro" id="IPR023170">
    <property type="entry name" value="HhH_base_excis_C"/>
</dbReference>
<dbReference type="GO" id="GO:0008725">
    <property type="term" value="F:DNA-3-methyladenine glycosylase activity"/>
    <property type="evidence" value="ECO:0007669"/>
    <property type="project" value="TreeGrafter"/>
</dbReference>
<keyword evidence="6" id="KW-0862">Zinc</keyword>
<dbReference type="GO" id="GO:0008270">
    <property type="term" value="F:zinc ion binding"/>
    <property type="evidence" value="ECO:0007669"/>
    <property type="project" value="InterPro"/>
</dbReference>
<dbReference type="Proteomes" id="UP000239352">
    <property type="component" value="Unassembled WGS sequence"/>
</dbReference>
<dbReference type="EMBL" id="PVSR01000002">
    <property type="protein sequence ID" value="PRW64882.1"/>
    <property type="molecule type" value="Genomic_DNA"/>
</dbReference>
<organism evidence="14 15">
    <name type="scientific">Actinopolyspora mortivallis</name>
    <dbReference type="NCBI Taxonomy" id="33906"/>
    <lineage>
        <taxon>Bacteria</taxon>
        <taxon>Bacillati</taxon>
        <taxon>Actinomycetota</taxon>
        <taxon>Actinomycetes</taxon>
        <taxon>Actinopolysporales</taxon>
        <taxon>Actinopolysporaceae</taxon>
        <taxon>Actinopolyspora</taxon>
    </lineage>
</organism>
<dbReference type="InterPro" id="IPR018062">
    <property type="entry name" value="HTH_AraC-typ_CS"/>
</dbReference>
<dbReference type="Pfam" id="PF12833">
    <property type="entry name" value="HTH_18"/>
    <property type="match status" value="1"/>
</dbReference>
<evidence type="ECO:0000256" key="3">
    <source>
        <dbReference type="ARBA" id="ARBA00022679"/>
    </source>
</evidence>
<dbReference type="Gene3D" id="3.30.310.20">
    <property type="entry name" value="DNA-3-methyladenine glycosylase AlkA, N-terminal domain"/>
    <property type="match status" value="1"/>
</dbReference>
<evidence type="ECO:0000259" key="13">
    <source>
        <dbReference type="PROSITE" id="PS01124"/>
    </source>
</evidence>
<keyword evidence="9" id="KW-0010">Activator</keyword>
<feature type="compositionally biased region" description="Low complexity" evidence="12">
    <location>
        <begin position="500"/>
        <end position="513"/>
    </location>
</feature>
<evidence type="ECO:0000256" key="9">
    <source>
        <dbReference type="ARBA" id="ARBA00023159"/>
    </source>
</evidence>
<keyword evidence="4" id="KW-0479">Metal-binding</keyword>
<dbReference type="InterPro" id="IPR009057">
    <property type="entry name" value="Homeodomain-like_sf"/>
</dbReference>
<keyword evidence="7" id="KW-0805">Transcription regulation</keyword>
<dbReference type="PROSITE" id="PS00041">
    <property type="entry name" value="HTH_ARAC_FAMILY_1"/>
    <property type="match status" value="1"/>
</dbReference>
<dbReference type="GO" id="GO:0043565">
    <property type="term" value="F:sequence-specific DNA binding"/>
    <property type="evidence" value="ECO:0007669"/>
    <property type="project" value="InterPro"/>
</dbReference>
<evidence type="ECO:0000256" key="6">
    <source>
        <dbReference type="ARBA" id="ARBA00022833"/>
    </source>
</evidence>
<dbReference type="PROSITE" id="PS01124">
    <property type="entry name" value="HTH_ARAC_FAMILY_2"/>
    <property type="match status" value="1"/>
</dbReference>
<feature type="domain" description="HTH araC/xylS-type" evidence="13">
    <location>
        <begin position="104"/>
        <end position="202"/>
    </location>
</feature>
<dbReference type="InterPro" id="IPR037046">
    <property type="entry name" value="AlkA_N_sf"/>
</dbReference>
<evidence type="ECO:0000256" key="7">
    <source>
        <dbReference type="ARBA" id="ARBA00023015"/>
    </source>
</evidence>
<dbReference type="SUPFAM" id="SSF48150">
    <property type="entry name" value="DNA-glycosylase"/>
    <property type="match status" value="1"/>
</dbReference>
<dbReference type="Gene3D" id="1.10.10.60">
    <property type="entry name" value="Homeodomain-like"/>
    <property type="match status" value="1"/>
</dbReference>
<dbReference type="Gene3D" id="1.10.1670.10">
    <property type="entry name" value="Helix-hairpin-Helix base-excision DNA repair enzymes (C-terminal)"/>
    <property type="match status" value="1"/>
</dbReference>
<dbReference type="SMART" id="SM00342">
    <property type="entry name" value="HTH_ARAC"/>
    <property type="match status" value="1"/>
</dbReference>
<dbReference type="STRING" id="1050202.GCA_000384035_00579"/>
<keyword evidence="8" id="KW-0238">DNA-binding</keyword>
<dbReference type="InterPro" id="IPR010316">
    <property type="entry name" value="AlkA_N"/>
</dbReference>
<dbReference type="GO" id="GO:0032259">
    <property type="term" value="P:methylation"/>
    <property type="evidence" value="ECO:0007669"/>
    <property type="project" value="UniProtKB-KW"/>
</dbReference>
<dbReference type="Gene3D" id="3.40.10.10">
    <property type="entry name" value="DNA Methylphosphotriester Repair Domain"/>
    <property type="match status" value="1"/>
</dbReference>
<keyword evidence="2" id="KW-0489">Methyltransferase</keyword>
<dbReference type="AlphaFoldDB" id="A0A2T0H0I4"/>
<protein>
    <submittedName>
        <fullName evidence="14">DNA-3-methyladenine glycosylase</fullName>
    </submittedName>
</protein>
<evidence type="ECO:0000313" key="15">
    <source>
        <dbReference type="Proteomes" id="UP000239352"/>
    </source>
</evidence>
<dbReference type="GO" id="GO:0043916">
    <property type="term" value="F:DNA-7-methylguanine glycosylase activity"/>
    <property type="evidence" value="ECO:0007669"/>
    <property type="project" value="TreeGrafter"/>
</dbReference>
<dbReference type="GO" id="GO:0003700">
    <property type="term" value="F:DNA-binding transcription factor activity"/>
    <property type="evidence" value="ECO:0007669"/>
    <property type="project" value="InterPro"/>
</dbReference>
<feature type="region of interest" description="Disordered" evidence="12">
    <location>
        <begin position="491"/>
        <end position="525"/>
    </location>
</feature>
<sequence>MSDFRQCSPTGSGRIGDVLVTTEQAYRAVASRDPRFDGCFVTAVRSTGIYCLPSCPARTPKTDNIAFFPTTAAAQQAGYRACKRCLPDAVPGSPEWNLRADLAGRAVRLIDDGTVDREGVGGLAARLGYSPRHLNRVLTEELGAGPLALARAHRAHTARLLIERTGLAFGDIAHAAGFASLRQFNDTVREVFAATPTELRRATRRPSTAGLPAGTLRLRLPARVPFDGPGTLRRLTARAVPGVEWGSTGHYGRTLRLPHGTGTVELTPAPAHVAATLHLTDLRDLGSAVNRLRRLLDLDCDPVAVDETLGRDPFLAEAVAGAPGTRMLGSVDGAETALRAVLRQQLSPRQARLRAGWWAAELGETVATAEGGTARLFPTPRQLVEQAAHLFPTAADEPVRELAERLAEGQLRLHPGREGTELRAELRSVPGLTARTAERISTRVLGEPDTLVLTDAVLRGARRSGLPTEADRLERHAHAWSPWRSYAAEHLRGIAESTETSAPDAPRPDTATPSDEHRPREGKTT</sequence>
<dbReference type="GO" id="GO:0032993">
    <property type="term" value="C:protein-DNA complex"/>
    <property type="evidence" value="ECO:0007669"/>
    <property type="project" value="TreeGrafter"/>
</dbReference>
<dbReference type="GO" id="GO:0006285">
    <property type="term" value="P:base-excision repair, AP site formation"/>
    <property type="evidence" value="ECO:0007669"/>
    <property type="project" value="TreeGrafter"/>
</dbReference>